<dbReference type="RefSeq" id="WP_188740146.1">
    <property type="nucleotide sequence ID" value="NZ_BMII01000026.1"/>
</dbReference>
<reference evidence="2" key="1">
    <citation type="journal article" date="2019" name="Int. J. Syst. Evol. Microbiol.">
        <title>The Global Catalogue of Microorganisms (GCM) 10K type strain sequencing project: providing services to taxonomists for standard genome sequencing and annotation.</title>
        <authorList>
            <consortium name="The Broad Institute Genomics Platform"/>
            <consortium name="The Broad Institute Genome Sequencing Center for Infectious Disease"/>
            <person name="Wu L."/>
            <person name="Ma J."/>
        </authorList>
    </citation>
    <scope>NUCLEOTIDE SEQUENCE [LARGE SCALE GENOMIC DNA]</scope>
    <source>
        <strain evidence="2">CGMCC 1.15339</strain>
    </source>
</reference>
<evidence type="ECO:0000313" key="1">
    <source>
        <dbReference type="EMBL" id="GGB67200.1"/>
    </source>
</evidence>
<comment type="caution">
    <text evidence="1">The sequence shown here is derived from an EMBL/GenBank/DDBJ whole genome shotgun (WGS) entry which is preliminary data.</text>
</comment>
<name>A0ABQ1JIJ5_9GAMM</name>
<keyword evidence="2" id="KW-1185">Reference proteome</keyword>
<gene>
    <name evidence="1" type="ORF">GCM10011607_29780</name>
</gene>
<dbReference type="EMBL" id="BMII01000026">
    <property type="protein sequence ID" value="GGB67200.1"/>
    <property type="molecule type" value="Genomic_DNA"/>
</dbReference>
<accession>A0ABQ1JIJ5</accession>
<evidence type="ECO:0000313" key="2">
    <source>
        <dbReference type="Proteomes" id="UP000617555"/>
    </source>
</evidence>
<dbReference type="Proteomes" id="UP000617555">
    <property type="component" value="Unassembled WGS sequence"/>
</dbReference>
<organism evidence="1 2">
    <name type="scientific">Shewanella inventionis</name>
    <dbReference type="NCBI Taxonomy" id="1738770"/>
    <lineage>
        <taxon>Bacteria</taxon>
        <taxon>Pseudomonadati</taxon>
        <taxon>Pseudomonadota</taxon>
        <taxon>Gammaproteobacteria</taxon>
        <taxon>Alteromonadales</taxon>
        <taxon>Shewanellaceae</taxon>
        <taxon>Shewanella</taxon>
    </lineage>
</organism>
<proteinExistence type="predicted"/>
<sequence length="207" mass="23196">MNNKPTNISISYEASTEAIYELLNEAIKKPSRFINDLNFKRALASQNGIAKLEGVWECQTYSINKGKMTLNTLKKHTKNLFGERLEDGWDIINELRIDAKVAIESELNKKNKPLKSTKTGLQAIIKVNEDTLTKQKAVNFILLQALSGAMHTIKTVSETTNKELREERAIIGLEKLRAIVALNQPPYNKIKTSGTVVSIVRGEADEL</sequence>
<protein>
    <submittedName>
        <fullName evidence="1">Uncharacterized protein</fullName>
    </submittedName>
</protein>